<comment type="subcellular location">
    <subcellularLocation>
        <location evidence="1">Cell inner membrane</location>
        <topology evidence="1">Multi-pass membrane protein</topology>
    </subcellularLocation>
</comment>
<evidence type="ECO:0000256" key="8">
    <source>
        <dbReference type="ARBA" id="ARBA00023136"/>
    </source>
</evidence>
<keyword evidence="6" id="KW-0029">Amino-acid transport</keyword>
<dbReference type="InterPro" id="IPR013059">
    <property type="entry name" value="Trp_tyr_transpt"/>
</dbReference>
<keyword evidence="5 9" id="KW-0812">Transmembrane</keyword>
<dbReference type="PANTHER" id="PTHR46997">
    <property type="entry name" value="LOW AFFINITY TRYPTOPHAN PERMEASE-RELATED"/>
    <property type="match status" value="1"/>
</dbReference>
<evidence type="ECO:0000256" key="4">
    <source>
        <dbReference type="ARBA" id="ARBA00022519"/>
    </source>
</evidence>
<evidence type="ECO:0000313" key="11">
    <source>
        <dbReference type="Proteomes" id="UP000218775"/>
    </source>
</evidence>
<feature type="transmembrane region" description="Helical" evidence="9">
    <location>
        <begin position="271"/>
        <end position="294"/>
    </location>
</feature>
<dbReference type="InterPro" id="IPR018227">
    <property type="entry name" value="Amino_acid_transport_2"/>
</dbReference>
<proteinExistence type="predicted"/>
<comment type="caution">
    <text evidence="10">The sequence shown here is derived from an EMBL/GenBank/DDBJ whole genome shotgun (WGS) entry which is preliminary data.</text>
</comment>
<dbReference type="GO" id="GO:0015173">
    <property type="term" value="F:aromatic amino acid transmembrane transporter activity"/>
    <property type="evidence" value="ECO:0007669"/>
    <property type="project" value="InterPro"/>
</dbReference>
<dbReference type="GO" id="GO:0005886">
    <property type="term" value="C:plasma membrane"/>
    <property type="evidence" value="ECO:0007669"/>
    <property type="project" value="UniProtKB-SubCell"/>
</dbReference>
<dbReference type="AlphaFoldDB" id="A0A2A4X6P4"/>
<keyword evidence="3" id="KW-1003">Cell membrane</keyword>
<feature type="transmembrane region" description="Helical" evidence="9">
    <location>
        <begin position="338"/>
        <end position="359"/>
    </location>
</feature>
<evidence type="ECO:0000256" key="1">
    <source>
        <dbReference type="ARBA" id="ARBA00004429"/>
    </source>
</evidence>
<keyword evidence="4" id="KW-0997">Cell inner membrane</keyword>
<accession>A0A2A4X6P4</accession>
<reference evidence="11" key="1">
    <citation type="submission" date="2017-08" db="EMBL/GenBank/DDBJ databases">
        <title>A dynamic microbial community with high functional redundancy inhabits the cold, oxic subseafloor aquifer.</title>
        <authorList>
            <person name="Tully B.J."/>
            <person name="Wheat C.G."/>
            <person name="Glazer B.T."/>
            <person name="Huber J.A."/>
        </authorList>
    </citation>
    <scope>NUCLEOTIDE SEQUENCE [LARGE SCALE GENOMIC DNA]</scope>
</reference>
<feature type="transmembrane region" description="Helical" evidence="9">
    <location>
        <begin position="120"/>
        <end position="143"/>
    </location>
</feature>
<feature type="transmembrane region" description="Helical" evidence="9">
    <location>
        <begin position="150"/>
        <end position="170"/>
    </location>
</feature>
<feature type="transmembrane region" description="Helical" evidence="9">
    <location>
        <begin position="379"/>
        <end position="402"/>
    </location>
</feature>
<feature type="transmembrane region" description="Helical" evidence="9">
    <location>
        <begin position="314"/>
        <end position="332"/>
    </location>
</feature>
<feature type="transmembrane region" description="Helical" evidence="9">
    <location>
        <begin position="84"/>
        <end position="108"/>
    </location>
</feature>
<name>A0A2A4X6P4_UNCAE</name>
<gene>
    <name evidence="10" type="ORF">COB21_01260</name>
</gene>
<dbReference type="GO" id="GO:0003333">
    <property type="term" value="P:amino acid transmembrane transport"/>
    <property type="evidence" value="ECO:0007669"/>
    <property type="project" value="InterPro"/>
</dbReference>
<evidence type="ECO:0000313" key="10">
    <source>
        <dbReference type="EMBL" id="PCI78283.1"/>
    </source>
</evidence>
<dbReference type="EMBL" id="NVUK01000007">
    <property type="protein sequence ID" value="PCI78283.1"/>
    <property type="molecule type" value="Genomic_DNA"/>
</dbReference>
<evidence type="ECO:0000256" key="9">
    <source>
        <dbReference type="SAM" id="Phobius"/>
    </source>
</evidence>
<dbReference type="Pfam" id="PF03222">
    <property type="entry name" value="Trp_Tyr_perm"/>
    <property type="match status" value="1"/>
</dbReference>
<evidence type="ECO:0000256" key="2">
    <source>
        <dbReference type="ARBA" id="ARBA00022448"/>
    </source>
</evidence>
<evidence type="ECO:0000256" key="6">
    <source>
        <dbReference type="ARBA" id="ARBA00022970"/>
    </source>
</evidence>
<protein>
    <submittedName>
        <fullName evidence="10">Tyrosine transporter</fullName>
    </submittedName>
</protein>
<feature type="transmembrane region" description="Helical" evidence="9">
    <location>
        <begin position="218"/>
        <end position="251"/>
    </location>
</feature>
<organism evidence="10 11">
    <name type="scientific">Aerophobetes bacterium</name>
    <dbReference type="NCBI Taxonomy" id="2030807"/>
    <lineage>
        <taxon>Bacteria</taxon>
        <taxon>Candidatus Aerophobota</taxon>
    </lineage>
</organism>
<evidence type="ECO:0000256" key="5">
    <source>
        <dbReference type="ARBA" id="ARBA00022692"/>
    </source>
</evidence>
<sequence length="406" mass="44345">MKDNKVLGSSLLVAGTAIGAGMLALPVATGLSGFKYSSLLLFSVFAFMLLTLFYLLEANLFSNKIGANIITMVRDHFGPFYQGIAWVVFLLLLYTVAAAYISAGGAIVGKLFQVSLLIELAPWVGVFMFFMFFGVLVVFGTAFVDGLNRVCMVALVVSFFILCLSLFPHMELKFFQGGSFKYTFAAVPVVVLSFTSHLILPSLRTYLLGDVKKLKKVLFFGSLIPLVVYFLWEMFIFGVLPVGAGGFATIVKADQPVAALAAVLAQKVDSHWIGAMVSCFSFFALITSFFGVALSLFDFLADGLHIKKDLKGKISLLALMYIPPVIFALFYPKAFVVAIGYAGVFVAILYGIFPPLIVWKSRYIEKKEASFRVFGGKPLIIFTFVGAFTIIALQVLSTWNLLPTAS</sequence>
<evidence type="ECO:0000256" key="3">
    <source>
        <dbReference type="ARBA" id="ARBA00022475"/>
    </source>
</evidence>
<dbReference type="PANTHER" id="PTHR46997:SF2">
    <property type="entry name" value="TYROSINE-SPECIFIC TRANSPORT SYSTEM"/>
    <property type="match status" value="1"/>
</dbReference>
<dbReference type="Proteomes" id="UP000218775">
    <property type="component" value="Unassembled WGS sequence"/>
</dbReference>
<keyword evidence="7 9" id="KW-1133">Transmembrane helix</keyword>
<keyword evidence="8 9" id="KW-0472">Membrane</keyword>
<dbReference type="Gene3D" id="1.20.1740.10">
    <property type="entry name" value="Amino acid/polyamine transporter I"/>
    <property type="match status" value="1"/>
</dbReference>
<feature type="transmembrane region" description="Helical" evidence="9">
    <location>
        <begin position="182"/>
        <end position="206"/>
    </location>
</feature>
<evidence type="ECO:0000256" key="7">
    <source>
        <dbReference type="ARBA" id="ARBA00022989"/>
    </source>
</evidence>
<dbReference type="PRINTS" id="PR00166">
    <property type="entry name" value="AROAAPRMEASE"/>
</dbReference>
<keyword evidence="2" id="KW-0813">Transport</keyword>
<feature type="transmembrane region" description="Helical" evidence="9">
    <location>
        <begin position="36"/>
        <end position="56"/>
    </location>
</feature>